<sequence length="288" mass="32656">MNTLVKIIVTVTLSILSLTLSAQENKSSNLWKIEGDNIKTSYLFGTMHLIPQKDFQLKDKVKSAFEASEQVVLELDMTGPEFMKDMMAHSYLEKGTELKSYMDESEYELLDNFLKEKTGNGMPMYSTMKPFMLMSVIIMASVDEPLASFEMTLMQMAKEANKEIEGLETLASQVAVFDAAPYEKQIDDLVEMISKPEENAEIFNKMAQLYVSEDIEAMYGYMDEYMKGDIVMMEKFLDERNNNWIPEIAKFSKEAPTFYGVGAAHLGGDQGVVNLLREAGYRVTPVMD</sequence>
<proteinExistence type="predicted"/>
<feature type="signal peptide" evidence="1">
    <location>
        <begin position="1"/>
        <end position="22"/>
    </location>
</feature>
<evidence type="ECO:0000313" key="2">
    <source>
        <dbReference type="EMBL" id="RXJ52261.1"/>
    </source>
</evidence>
<comment type="caution">
    <text evidence="2">The sequence shown here is derived from an EMBL/GenBank/DDBJ whole genome shotgun (WGS) entry which is preliminary data.</text>
</comment>
<keyword evidence="3" id="KW-1185">Reference proteome</keyword>
<accession>A0A4Q0XLZ6</accession>
<dbReference type="EMBL" id="SDDZ01000001">
    <property type="protein sequence ID" value="RXJ52261.1"/>
    <property type="molecule type" value="Genomic_DNA"/>
</dbReference>
<evidence type="ECO:0000256" key="1">
    <source>
        <dbReference type="SAM" id="SignalP"/>
    </source>
</evidence>
<dbReference type="Proteomes" id="UP000289792">
    <property type="component" value="Unassembled WGS sequence"/>
</dbReference>
<dbReference type="PANTHER" id="PTHR40590:SF1">
    <property type="entry name" value="CYTOPLASMIC PROTEIN"/>
    <property type="match status" value="1"/>
</dbReference>
<dbReference type="InterPro" id="IPR047111">
    <property type="entry name" value="YbaP-like"/>
</dbReference>
<protein>
    <submittedName>
        <fullName evidence="2">TraB/GumN family protein</fullName>
    </submittedName>
</protein>
<dbReference type="OrthoDB" id="9798714at2"/>
<dbReference type="CDD" id="cd14789">
    <property type="entry name" value="Tiki"/>
    <property type="match status" value="1"/>
</dbReference>
<dbReference type="RefSeq" id="WP_129015398.1">
    <property type="nucleotide sequence ID" value="NZ_SDDZ01000001.1"/>
</dbReference>
<gene>
    <name evidence="2" type="ORF">ESZ48_00745</name>
</gene>
<dbReference type="AlphaFoldDB" id="A0A4Q0XLZ6"/>
<organism evidence="2 3">
    <name type="scientific">Gelidibacter gilvus</name>
    <dbReference type="NCBI Taxonomy" id="59602"/>
    <lineage>
        <taxon>Bacteria</taxon>
        <taxon>Pseudomonadati</taxon>
        <taxon>Bacteroidota</taxon>
        <taxon>Flavobacteriia</taxon>
        <taxon>Flavobacteriales</taxon>
        <taxon>Flavobacteriaceae</taxon>
        <taxon>Gelidibacter</taxon>
    </lineage>
</organism>
<keyword evidence="1" id="KW-0732">Signal</keyword>
<name>A0A4Q0XLZ6_9FLAO</name>
<dbReference type="InterPro" id="IPR002816">
    <property type="entry name" value="TraB/PrgY/GumN_fam"/>
</dbReference>
<evidence type="ECO:0000313" key="3">
    <source>
        <dbReference type="Proteomes" id="UP000289792"/>
    </source>
</evidence>
<feature type="chain" id="PRO_5020677568" evidence="1">
    <location>
        <begin position="23"/>
        <end position="288"/>
    </location>
</feature>
<reference evidence="2 3" key="1">
    <citation type="submission" date="2019-01" db="EMBL/GenBank/DDBJ databases">
        <title>Genome sequence of the Antarctic species Gelidibacter gilvus ACAM 158(T).</title>
        <authorList>
            <person name="Bowman J.P."/>
        </authorList>
    </citation>
    <scope>NUCLEOTIDE SEQUENCE [LARGE SCALE GENOMIC DNA]</scope>
    <source>
        <strain evidence="2 3">IC158</strain>
    </source>
</reference>
<dbReference type="PANTHER" id="PTHR40590">
    <property type="entry name" value="CYTOPLASMIC PROTEIN-RELATED"/>
    <property type="match status" value="1"/>
</dbReference>
<dbReference type="Pfam" id="PF01963">
    <property type="entry name" value="TraB_PrgY_gumN"/>
    <property type="match status" value="1"/>
</dbReference>